<accession>A0A166ER59</accession>
<protein>
    <submittedName>
        <fullName evidence="1">Uncharacterized protein</fullName>
    </submittedName>
</protein>
<keyword evidence="2" id="KW-1185">Reference proteome</keyword>
<gene>
    <name evidence="1" type="ORF">SISSUDRAFT_571334</name>
</gene>
<dbReference type="Proteomes" id="UP000076798">
    <property type="component" value="Unassembled WGS sequence"/>
</dbReference>
<evidence type="ECO:0000313" key="1">
    <source>
        <dbReference type="EMBL" id="KZT39850.1"/>
    </source>
</evidence>
<organism evidence="1 2">
    <name type="scientific">Sistotremastrum suecicum HHB10207 ss-3</name>
    <dbReference type="NCBI Taxonomy" id="1314776"/>
    <lineage>
        <taxon>Eukaryota</taxon>
        <taxon>Fungi</taxon>
        <taxon>Dikarya</taxon>
        <taxon>Basidiomycota</taxon>
        <taxon>Agaricomycotina</taxon>
        <taxon>Agaricomycetes</taxon>
        <taxon>Sistotremastrales</taxon>
        <taxon>Sistotremastraceae</taxon>
        <taxon>Sistotremastrum</taxon>
    </lineage>
</organism>
<dbReference type="EMBL" id="KV428040">
    <property type="protein sequence ID" value="KZT39850.1"/>
    <property type="molecule type" value="Genomic_DNA"/>
</dbReference>
<evidence type="ECO:0000313" key="2">
    <source>
        <dbReference type="Proteomes" id="UP000076798"/>
    </source>
</evidence>
<sequence length="114" mass="12593">MSRETWFHIAYHSSAAVKALGSGFPLIATFGDLSSIGKQDAHVQARLNAIRGIHVNPRDPLIVLGALQAKTRAFQARVPRTRLSQYLEDLHQVHPVGNGHLMIDTDWLRCSAIS</sequence>
<reference evidence="1 2" key="1">
    <citation type="journal article" date="2016" name="Mol. Biol. Evol.">
        <title>Comparative Genomics of Early-Diverging Mushroom-Forming Fungi Provides Insights into the Origins of Lignocellulose Decay Capabilities.</title>
        <authorList>
            <person name="Nagy L.G."/>
            <person name="Riley R."/>
            <person name="Tritt A."/>
            <person name="Adam C."/>
            <person name="Daum C."/>
            <person name="Floudas D."/>
            <person name="Sun H."/>
            <person name="Yadav J.S."/>
            <person name="Pangilinan J."/>
            <person name="Larsson K.H."/>
            <person name="Matsuura K."/>
            <person name="Barry K."/>
            <person name="Labutti K."/>
            <person name="Kuo R."/>
            <person name="Ohm R.A."/>
            <person name="Bhattacharya S.S."/>
            <person name="Shirouzu T."/>
            <person name="Yoshinaga Y."/>
            <person name="Martin F.M."/>
            <person name="Grigoriev I.V."/>
            <person name="Hibbett D.S."/>
        </authorList>
    </citation>
    <scope>NUCLEOTIDE SEQUENCE [LARGE SCALE GENOMIC DNA]</scope>
    <source>
        <strain evidence="1 2">HHB10207 ss-3</strain>
    </source>
</reference>
<proteinExistence type="predicted"/>
<name>A0A166ER59_9AGAM</name>
<dbReference type="AlphaFoldDB" id="A0A166ER59"/>